<sequence length="81" mass="8977">MSMTISIREPFPDRIPGLNFAAAAPDLWRVAASDGALLGHIRRREIGGVERFSSRRVLPGGRQGIDLGEFWSPRDAAEVFR</sequence>
<gene>
    <name evidence="1" type="ORF">GCM10010196_17470</name>
</gene>
<dbReference type="EMBL" id="BMRJ01000001">
    <property type="protein sequence ID" value="GGR24164.1"/>
    <property type="molecule type" value="Genomic_DNA"/>
</dbReference>
<comment type="caution">
    <text evidence="1">The sequence shown here is derived from an EMBL/GenBank/DDBJ whole genome shotgun (WGS) entry which is preliminary data.</text>
</comment>
<dbReference type="Proteomes" id="UP000610303">
    <property type="component" value="Unassembled WGS sequence"/>
</dbReference>
<proteinExistence type="predicted"/>
<keyword evidence="2" id="KW-1185">Reference proteome</keyword>
<organism evidence="1 2">
    <name type="scientific">Agromyces mediolanus</name>
    <name type="common">Corynebacterium mediolanum</name>
    <dbReference type="NCBI Taxonomy" id="41986"/>
    <lineage>
        <taxon>Bacteria</taxon>
        <taxon>Bacillati</taxon>
        <taxon>Actinomycetota</taxon>
        <taxon>Actinomycetes</taxon>
        <taxon>Micrococcales</taxon>
        <taxon>Microbacteriaceae</taxon>
        <taxon>Agromyces</taxon>
    </lineage>
</organism>
<name>A0A918CHK0_AGRME</name>
<evidence type="ECO:0000313" key="1">
    <source>
        <dbReference type="EMBL" id="GGR24164.1"/>
    </source>
</evidence>
<accession>A0A918CHK0</accession>
<dbReference type="AlphaFoldDB" id="A0A918CHK0"/>
<reference evidence="1" key="1">
    <citation type="journal article" date="2014" name="Int. J. Syst. Evol. Microbiol.">
        <title>Complete genome sequence of Corynebacterium casei LMG S-19264T (=DSM 44701T), isolated from a smear-ripened cheese.</title>
        <authorList>
            <consortium name="US DOE Joint Genome Institute (JGI-PGF)"/>
            <person name="Walter F."/>
            <person name="Albersmeier A."/>
            <person name="Kalinowski J."/>
            <person name="Ruckert C."/>
        </authorList>
    </citation>
    <scope>NUCLEOTIDE SEQUENCE</scope>
    <source>
        <strain evidence="1">JCM 3346</strain>
    </source>
</reference>
<evidence type="ECO:0000313" key="2">
    <source>
        <dbReference type="Proteomes" id="UP000610303"/>
    </source>
</evidence>
<protein>
    <submittedName>
        <fullName evidence="1">Uncharacterized protein</fullName>
    </submittedName>
</protein>
<reference evidence="1" key="2">
    <citation type="submission" date="2020-09" db="EMBL/GenBank/DDBJ databases">
        <authorList>
            <person name="Sun Q."/>
            <person name="Ohkuma M."/>
        </authorList>
    </citation>
    <scope>NUCLEOTIDE SEQUENCE</scope>
    <source>
        <strain evidence="1">JCM 3346</strain>
    </source>
</reference>